<keyword evidence="4" id="KW-1185">Reference proteome</keyword>
<feature type="region of interest" description="Disordered" evidence="1">
    <location>
        <begin position="193"/>
        <end position="239"/>
    </location>
</feature>
<gene>
    <name evidence="3" type="ORF">KZJ38_22135</name>
</gene>
<feature type="transmembrane region" description="Helical" evidence="2">
    <location>
        <begin position="34"/>
        <end position="58"/>
    </location>
</feature>
<reference evidence="3 4" key="1">
    <citation type="submission" date="2021-07" db="EMBL/GenBank/DDBJ databases">
        <title>Paraburkholderia edwinii protects Aspergillus sp. from phenazines by acting as a toxin sponge.</title>
        <authorList>
            <person name="Dahlstrom K.M."/>
            <person name="Newman D.K."/>
        </authorList>
    </citation>
    <scope>NUCLEOTIDE SEQUENCE [LARGE SCALE GENOMIC DNA]</scope>
    <source>
        <strain evidence="3 4">Pe01</strain>
    </source>
</reference>
<evidence type="ECO:0000256" key="2">
    <source>
        <dbReference type="SAM" id="Phobius"/>
    </source>
</evidence>
<keyword evidence="2" id="KW-0472">Membrane</keyword>
<dbReference type="RefSeq" id="WP_219801855.1">
    <property type="nucleotide sequence ID" value="NZ_CP080096.1"/>
</dbReference>
<name>A0ABX8UYK1_9BURK</name>
<dbReference type="EMBL" id="CP080096">
    <property type="protein sequence ID" value="QYD72432.1"/>
    <property type="molecule type" value="Genomic_DNA"/>
</dbReference>
<feature type="transmembrane region" description="Helical" evidence="2">
    <location>
        <begin position="64"/>
        <end position="82"/>
    </location>
</feature>
<dbReference type="Proteomes" id="UP000826462">
    <property type="component" value="Chromosome 2"/>
</dbReference>
<protein>
    <submittedName>
        <fullName evidence="3">Uncharacterized protein</fullName>
    </submittedName>
</protein>
<evidence type="ECO:0000256" key="1">
    <source>
        <dbReference type="SAM" id="MobiDB-lite"/>
    </source>
</evidence>
<accession>A0ABX8UYK1</accession>
<keyword evidence="2" id="KW-0812">Transmembrane</keyword>
<organism evidence="3 4">
    <name type="scientific">Paraburkholderia edwinii</name>
    <dbReference type="NCBI Taxonomy" id="2861782"/>
    <lineage>
        <taxon>Bacteria</taxon>
        <taxon>Pseudomonadati</taxon>
        <taxon>Pseudomonadota</taxon>
        <taxon>Betaproteobacteria</taxon>
        <taxon>Burkholderiales</taxon>
        <taxon>Burkholderiaceae</taxon>
        <taxon>Paraburkholderia</taxon>
    </lineage>
</organism>
<feature type="transmembrane region" description="Helical" evidence="2">
    <location>
        <begin position="150"/>
        <end position="175"/>
    </location>
</feature>
<keyword evidence="2" id="KW-1133">Transmembrane helix</keyword>
<feature type="compositionally biased region" description="Basic and acidic residues" evidence="1">
    <location>
        <begin position="204"/>
        <end position="215"/>
    </location>
</feature>
<proteinExistence type="predicted"/>
<sequence>MKWLRSFGARFASRERGDTPYPLRWRNPWHLWQGASWVANTLLAPPFTVIGILLLINAHSDCPYFWPSAMAVVALTNALAIIDANQRHHRRPYSSRVRVALRYFGVSVFVGGALFMMLVWGTGILEDVAGPLLPNGHAAHFAGSFAQLQWTLGATAAFCVLSFAHACVLHAFLAFEVPIWYRISRGTFAAGRAERGQAQTADRGPADRGPADRSPADVGPSDRGAADSSSTTDVHRNGH</sequence>
<evidence type="ECO:0000313" key="4">
    <source>
        <dbReference type="Proteomes" id="UP000826462"/>
    </source>
</evidence>
<feature type="transmembrane region" description="Helical" evidence="2">
    <location>
        <begin position="103"/>
        <end position="125"/>
    </location>
</feature>
<evidence type="ECO:0000313" key="3">
    <source>
        <dbReference type="EMBL" id="QYD72432.1"/>
    </source>
</evidence>